<dbReference type="Proteomes" id="UP001519460">
    <property type="component" value="Unassembled WGS sequence"/>
</dbReference>
<name>A0ABD0M557_9CAEN</name>
<dbReference type="EMBL" id="JACVVK020000006">
    <property type="protein sequence ID" value="KAK7506640.1"/>
    <property type="molecule type" value="Genomic_DNA"/>
</dbReference>
<gene>
    <name evidence="1" type="ORF">BaRGS_00002115</name>
</gene>
<comment type="caution">
    <text evidence="1">The sequence shown here is derived from an EMBL/GenBank/DDBJ whole genome shotgun (WGS) entry which is preliminary data.</text>
</comment>
<organism evidence="1 2">
    <name type="scientific">Batillaria attramentaria</name>
    <dbReference type="NCBI Taxonomy" id="370345"/>
    <lineage>
        <taxon>Eukaryota</taxon>
        <taxon>Metazoa</taxon>
        <taxon>Spiralia</taxon>
        <taxon>Lophotrochozoa</taxon>
        <taxon>Mollusca</taxon>
        <taxon>Gastropoda</taxon>
        <taxon>Caenogastropoda</taxon>
        <taxon>Sorbeoconcha</taxon>
        <taxon>Cerithioidea</taxon>
        <taxon>Batillariidae</taxon>
        <taxon>Batillaria</taxon>
    </lineage>
</organism>
<proteinExistence type="predicted"/>
<sequence>MNDEHDDAGPRGRVDFRPVSETACVKKALQPVSLNCFRSIKTSDEFVSCLNFGSFGNAKSRRGCLPVPGLLTVVFRDTVSDALPSSGLLPPFGLIFCLLRAIEQPVFVLQPVVHKISVCLPFKTVFRRIRRSGTG</sequence>
<protein>
    <submittedName>
        <fullName evidence="1">Uncharacterized protein</fullName>
    </submittedName>
</protein>
<accession>A0ABD0M557</accession>
<keyword evidence="2" id="KW-1185">Reference proteome</keyword>
<dbReference type="AlphaFoldDB" id="A0ABD0M557"/>
<reference evidence="1 2" key="1">
    <citation type="journal article" date="2023" name="Sci. Data">
        <title>Genome assembly of the Korean intertidal mud-creeper Batillaria attramentaria.</title>
        <authorList>
            <person name="Patra A.K."/>
            <person name="Ho P.T."/>
            <person name="Jun S."/>
            <person name="Lee S.J."/>
            <person name="Kim Y."/>
            <person name="Won Y.J."/>
        </authorList>
    </citation>
    <scope>NUCLEOTIDE SEQUENCE [LARGE SCALE GENOMIC DNA]</scope>
    <source>
        <strain evidence="1">Wonlab-2016</strain>
    </source>
</reference>
<evidence type="ECO:0000313" key="1">
    <source>
        <dbReference type="EMBL" id="KAK7506640.1"/>
    </source>
</evidence>
<evidence type="ECO:0000313" key="2">
    <source>
        <dbReference type="Proteomes" id="UP001519460"/>
    </source>
</evidence>